<gene>
    <name evidence="2" type="ORF">GPECTOR_24g296</name>
</gene>
<evidence type="ECO:0000313" key="2">
    <source>
        <dbReference type="EMBL" id="KXZ49006.1"/>
    </source>
</evidence>
<dbReference type="Proteomes" id="UP000075714">
    <property type="component" value="Unassembled WGS sequence"/>
</dbReference>
<dbReference type="EMBL" id="LSYV01000025">
    <property type="protein sequence ID" value="KXZ49006.1"/>
    <property type="molecule type" value="Genomic_DNA"/>
</dbReference>
<dbReference type="AlphaFoldDB" id="A0A150GGQ8"/>
<feature type="region of interest" description="Disordered" evidence="1">
    <location>
        <begin position="283"/>
        <end position="347"/>
    </location>
</feature>
<feature type="compositionally biased region" description="Basic and acidic residues" evidence="1">
    <location>
        <begin position="59"/>
        <end position="68"/>
    </location>
</feature>
<accession>A0A150GGQ8</accession>
<reference evidence="3" key="1">
    <citation type="journal article" date="2016" name="Nat. Commun.">
        <title>The Gonium pectorale genome demonstrates co-option of cell cycle regulation during the evolution of multicellularity.</title>
        <authorList>
            <person name="Hanschen E.R."/>
            <person name="Marriage T.N."/>
            <person name="Ferris P.J."/>
            <person name="Hamaji T."/>
            <person name="Toyoda A."/>
            <person name="Fujiyama A."/>
            <person name="Neme R."/>
            <person name="Noguchi H."/>
            <person name="Minakuchi Y."/>
            <person name="Suzuki M."/>
            <person name="Kawai-Toyooka H."/>
            <person name="Smith D.R."/>
            <person name="Sparks H."/>
            <person name="Anderson J."/>
            <person name="Bakaric R."/>
            <person name="Luria V."/>
            <person name="Karger A."/>
            <person name="Kirschner M.W."/>
            <person name="Durand P.M."/>
            <person name="Michod R.E."/>
            <person name="Nozaki H."/>
            <person name="Olson B.J."/>
        </authorList>
    </citation>
    <scope>NUCLEOTIDE SEQUENCE [LARGE SCALE GENOMIC DNA]</scope>
    <source>
        <strain evidence="3">NIES-2863</strain>
    </source>
</reference>
<feature type="compositionally biased region" description="Low complexity" evidence="1">
    <location>
        <begin position="330"/>
        <end position="347"/>
    </location>
</feature>
<dbReference type="OrthoDB" id="544875at2759"/>
<comment type="caution">
    <text evidence="2">The sequence shown here is derived from an EMBL/GenBank/DDBJ whole genome shotgun (WGS) entry which is preliminary data.</text>
</comment>
<feature type="region of interest" description="Disordered" evidence="1">
    <location>
        <begin position="52"/>
        <end position="80"/>
    </location>
</feature>
<evidence type="ECO:0000313" key="3">
    <source>
        <dbReference type="Proteomes" id="UP000075714"/>
    </source>
</evidence>
<protein>
    <submittedName>
        <fullName evidence="2">Uncharacterized protein</fullName>
    </submittedName>
</protein>
<organism evidence="2 3">
    <name type="scientific">Gonium pectorale</name>
    <name type="common">Green alga</name>
    <dbReference type="NCBI Taxonomy" id="33097"/>
    <lineage>
        <taxon>Eukaryota</taxon>
        <taxon>Viridiplantae</taxon>
        <taxon>Chlorophyta</taxon>
        <taxon>core chlorophytes</taxon>
        <taxon>Chlorophyceae</taxon>
        <taxon>CS clade</taxon>
        <taxon>Chlamydomonadales</taxon>
        <taxon>Volvocaceae</taxon>
        <taxon>Gonium</taxon>
    </lineage>
</organism>
<evidence type="ECO:0000256" key="1">
    <source>
        <dbReference type="SAM" id="MobiDB-lite"/>
    </source>
</evidence>
<sequence length="491" mass="49529">MCTATLCSAEQAALPGLDHLRPHVEDWESAVRALSLTAAAIAESVSGGATAYKQQQKRCGAERSDEAAAMRPSPFPSNPPPSLVLPPAALKPGRVFVVANLAGAYYTLLDLLAAHKFDFRVDNLMHVGNLVAPPAALMLTSAAAAPVGGTDPRVGAPPPAAEAKAAKAARNSASVLKLVRRHSARGPMGAHECLTLLSAAAANRARAEEEERRRRQLAAQRATAAPASALSMQLAAAAAAGTAVASPAVGGGAPPPPTVVAVKAIGGGVAVASPYLCRGRSCSARMGSDSDTDSDSGSESDSDSGSDSDAGCSGLVPAPPTPLRASEGLSASTSTTNSATSNPWIGCASSSSPGTTAAAAAAARPALDNLDLVHLLGLPARVVLESYGVVLQHAGPPALEGLAEVEAPPRHHVLFSHRRAGGAASTAAAADAFHTGLSCPRPVLRCAVLPPLRSLLRSSPGWAAALAAGRAPSRRELLLEVAEQPLSDLDL</sequence>
<keyword evidence="3" id="KW-1185">Reference proteome</keyword>
<name>A0A150GGQ8_GONPE</name>
<feature type="compositionally biased region" description="Acidic residues" evidence="1">
    <location>
        <begin position="290"/>
        <end position="306"/>
    </location>
</feature>
<proteinExistence type="predicted"/>